<dbReference type="InterPro" id="IPR052163">
    <property type="entry name" value="DGC-Regulatory_Protein"/>
</dbReference>
<evidence type="ECO:0000313" key="4">
    <source>
        <dbReference type="EMBL" id="BCL59511.1"/>
    </source>
</evidence>
<dbReference type="EMBL" id="AP024086">
    <property type="protein sequence ID" value="BCL59511.1"/>
    <property type="molecule type" value="Genomic_DNA"/>
</dbReference>
<sequence length="545" mass="62583">MFNNLPCPALELQPNARILRLNPLAAEFFNCDHSSPTDLFFQDFLEKQYRSAFPHVLKQIKTGDPVQYEATLATQPGHADPITLKLSRLDNSNLLALVYLEKLLQSPGDREHALLEEQYRHNPAGILLVNDRMEMISYNSEFLRMWKIPHFSEDCRNDLDSLEAVIEQVREPEIFMQKMIYLHERPNEKSIDEIELKDGRTFYRHSYPVYSKEKYVGRVWYFLDITSLKQAQTELARQKKFQEAVLEHTRDGIVVCDAEGYLSMFNPASVKIHGSDYQNVPLHKWTEYFSLFKPDGRTPLSIEEIPLSRALAGEEIRNEEIVIFSSSGKRQTLRVNGQAMHDNNGKKIGAVVTLHDITDITKARQQLLHMAYHDTLTKLPNRRLFHDLLRQMILRARRNKDLIGILFLDLDNFKRINDSYGHEKGDLFLIELSASLQNTLRDSDILCRWGGDEFVVALPQIADSLDAELVADKLCSSVRTAMGSRYGKSVISISIGIALYPDHGEEPDQLIRLADMAMYAAKRHGKDHYCMADINQLVTEETNAC</sequence>
<dbReference type="GO" id="GO:0003824">
    <property type="term" value="F:catalytic activity"/>
    <property type="evidence" value="ECO:0007669"/>
    <property type="project" value="UniProtKB-ARBA"/>
</dbReference>
<dbReference type="FunFam" id="3.30.70.270:FF:000001">
    <property type="entry name" value="Diguanylate cyclase domain protein"/>
    <property type="match status" value="1"/>
</dbReference>
<evidence type="ECO:0008006" key="6">
    <source>
        <dbReference type="Google" id="ProtNLM"/>
    </source>
</evidence>
<dbReference type="CDD" id="cd01949">
    <property type="entry name" value="GGDEF"/>
    <property type="match status" value="1"/>
</dbReference>
<gene>
    <name evidence="4" type="ORF">DGMP_02040</name>
</gene>
<dbReference type="InterPro" id="IPR000160">
    <property type="entry name" value="GGDEF_dom"/>
</dbReference>
<dbReference type="Pfam" id="PF08448">
    <property type="entry name" value="PAS_4"/>
    <property type="match status" value="1"/>
</dbReference>
<dbReference type="PROSITE" id="PS50113">
    <property type="entry name" value="PAC"/>
    <property type="match status" value="1"/>
</dbReference>
<proteinExistence type="predicted"/>
<dbReference type="SMART" id="SM00267">
    <property type="entry name" value="GGDEF"/>
    <property type="match status" value="1"/>
</dbReference>
<feature type="domain" description="PAS" evidence="1">
    <location>
        <begin position="238"/>
        <end position="314"/>
    </location>
</feature>
<evidence type="ECO:0000259" key="1">
    <source>
        <dbReference type="PROSITE" id="PS50112"/>
    </source>
</evidence>
<evidence type="ECO:0000259" key="3">
    <source>
        <dbReference type="PROSITE" id="PS50887"/>
    </source>
</evidence>
<dbReference type="Pfam" id="PF00990">
    <property type="entry name" value="GGDEF"/>
    <property type="match status" value="1"/>
</dbReference>
<dbReference type="RefSeq" id="WP_228855734.1">
    <property type="nucleotide sequence ID" value="NZ_AP024086.1"/>
</dbReference>
<dbReference type="NCBIfam" id="TIGR00254">
    <property type="entry name" value="GGDEF"/>
    <property type="match status" value="1"/>
</dbReference>
<feature type="domain" description="PAC" evidence="2">
    <location>
        <begin position="317"/>
        <end position="369"/>
    </location>
</feature>
<dbReference type="PANTHER" id="PTHR46663">
    <property type="entry name" value="DIGUANYLATE CYCLASE DGCT-RELATED"/>
    <property type="match status" value="1"/>
</dbReference>
<dbReference type="PANTHER" id="PTHR46663:SF2">
    <property type="entry name" value="GGDEF DOMAIN-CONTAINING PROTEIN"/>
    <property type="match status" value="1"/>
</dbReference>
<dbReference type="NCBIfam" id="TIGR00229">
    <property type="entry name" value="sensory_box"/>
    <property type="match status" value="1"/>
</dbReference>
<dbReference type="PROSITE" id="PS50887">
    <property type="entry name" value="GGDEF"/>
    <property type="match status" value="1"/>
</dbReference>
<dbReference type="InterPro" id="IPR013656">
    <property type="entry name" value="PAS_4"/>
</dbReference>
<dbReference type="InterPro" id="IPR000014">
    <property type="entry name" value="PAS"/>
</dbReference>
<dbReference type="PROSITE" id="PS50112">
    <property type="entry name" value="PAS"/>
    <property type="match status" value="1"/>
</dbReference>
<dbReference type="Proteomes" id="UP000826725">
    <property type="component" value="Chromosome"/>
</dbReference>
<feature type="domain" description="GGDEF" evidence="3">
    <location>
        <begin position="401"/>
        <end position="534"/>
    </location>
</feature>
<reference evidence="4" key="1">
    <citation type="submission" date="2020-09" db="EMBL/GenBank/DDBJ databases">
        <title>Desulfogranum mesoprofundum gen. nov., sp. nov., a novel mesophilic, sulfate-reducing chemolithoautotroph isolated from a deep-sea hydrothermal vent chimney in the Suiyo Seamount.</title>
        <authorList>
            <person name="Hashimoto Y."/>
            <person name="Nakagawa S."/>
        </authorList>
    </citation>
    <scope>NUCLEOTIDE SEQUENCE</scope>
    <source>
        <strain evidence="4">KT2</strain>
    </source>
</reference>
<dbReference type="KEGG" id="dbk:DGMP_02040"/>
<accession>A0A8D5JQ03</accession>
<dbReference type="AlphaFoldDB" id="A0A8D5JQ03"/>
<name>A0A8D5JQ03_9BACT</name>
<evidence type="ECO:0000259" key="2">
    <source>
        <dbReference type="PROSITE" id="PS50113"/>
    </source>
</evidence>
<dbReference type="InterPro" id="IPR000700">
    <property type="entry name" value="PAS-assoc_C"/>
</dbReference>
<dbReference type="CDD" id="cd00130">
    <property type="entry name" value="PAS"/>
    <property type="match status" value="1"/>
</dbReference>
<protein>
    <recommendedName>
        <fullName evidence="6">Diguanylate cyclase</fullName>
    </recommendedName>
</protein>
<evidence type="ECO:0000313" key="5">
    <source>
        <dbReference type="Proteomes" id="UP000826725"/>
    </source>
</evidence>
<organism evidence="4 5">
    <name type="scientific">Desulfomarina profundi</name>
    <dbReference type="NCBI Taxonomy" id="2772557"/>
    <lineage>
        <taxon>Bacteria</taxon>
        <taxon>Pseudomonadati</taxon>
        <taxon>Thermodesulfobacteriota</taxon>
        <taxon>Desulfobulbia</taxon>
        <taxon>Desulfobulbales</taxon>
        <taxon>Desulfobulbaceae</taxon>
        <taxon>Desulfomarina</taxon>
    </lineage>
</organism>
<keyword evidence="5" id="KW-1185">Reference proteome</keyword>